<dbReference type="GO" id="GO:0043103">
    <property type="term" value="P:hypoxanthine salvage"/>
    <property type="evidence" value="ECO:0007669"/>
    <property type="project" value="TreeGrafter"/>
</dbReference>
<evidence type="ECO:0000256" key="5">
    <source>
        <dbReference type="ARBA" id="ARBA00022801"/>
    </source>
</evidence>
<evidence type="ECO:0000313" key="9">
    <source>
        <dbReference type="Proteomes" id="UP000249061"/>
    </source>
</evidence>
<evidence type="ECO:0000256" key="1">
    <source>
        <dbReference type="ARBA" id="ARBA00001947"/>
    </source>
</evidence>
<dbReference type="GO" id="GO:0046103">
    <property type="term" value="P:inosine biosynthetic process"/>
    <property type="evidence" value="ECO:0007669"/>
    <property type="project" value="TreeGrafter"/>
</dbReference>
<dbReference type="GO" id="GO:0006154">
    <property type="term" value="P:adenosine catabolic process"/>
    <property type="evidence" value="ECO:0007669"/>
    <property type="project" value="TreeGrafter"/>
</dbReference>
<dbReference type="PANTHER" id="PTHR11409">
    <property type="entry name" value="ADENOSINE DEAMINASE"/>
    <property type="match status" value="1"/>
</dbReference>
<comment type="cofactor">
    <cofactor evidence="1">
        <name>Zn(2+)</name>
        <dbReference type="ChEBI" id="CHEBI:29105"/>
    </cofactor>
</comment>
<dbReference type="GO" id="GO:0004000">
    <property type="term" value="F:adenosine deaminase activity"/>
    <property type="evidence" value="ECO:0007669"/>
    <property type="project" value="TreeGrafter"/>
</dbReference>
<evidence type="ECO:0000259" key="7">
    <source>
        <dbReference type="Pfam" id="PF00962"/>
    </source>
</evidence>
<dbReference type="Pfam" id="PF00962">
    <property type="entry name" value="A_deaminase"/>
    <property type="match status" value="1"/>
</dbReference>
<protein>
    <recommendedName>
        <fullName evidence="3">adenosine deaminase</fullName>
        <ecNumber evidence="3">3.5.4.4</ecNumber>
    </recommendedName>
</protein>
<keyword evidence="6" id="KW-0862">Zinc</keyword>
<accession>A0A2W5T5F0</accession>
<dbReference type="GO" id="GO:0046872">
    <property type="term" value="F:metal ion binding"/>
    <property type="evidence" value="ECO:0007669"/>
    <property type="project" value="UniProtKB-KW"/>
</dbReference>
<gene>
    <name evidence="8" type="primary">add</name>
    <name evidence="8" type="ORF">DI536_20355</name>
</gene>
<dbReference type="InterPro" id="IPR001365">
    <property type="entry name" value="A_deaminase_dom"/>
</dbReference>
<dbReference type="GO" id="GO:0005829">
    <property type="term" value="C:cytosol"/>
    <property type="evidence" value="ECO:0007669"/>
    <property type="project" value="TreeGrafter"/>
</dbReference>
<sequence length="333" mass="37632">MPRELIDLHIHVGGAVAPHILWSIAHSQGFKLPVKNYFEFVELITASPDKVDSLDSYLKIMHQWTEKIQSSPAAIERSVYEVIGKEYRSSRVTQIELRFNPMKRNLHSELDLDHIISAAIRGMDRAQLEYGVKACLIFCLAREWDSKLNGIMVEKAIKYRHRGVLGIDLAGTESNAIELKPEVVTQYEDLFARARKAGLKATVHTGETKGTGAEGVIAVVEKLKPNRIGHGIRAAYDEAAMKLLKERDVVLELCPTSNLQTNAVDGIKEFEHIVRTFWDRGVKFTINTDGPYLLNTDMRREIELVESNNILTGHQIDQTLAWAREYSFIPKNG</sequence>
<dbReference type="PANTHER" id="PTHR11409:SF43">
    <property type="entry name" value="ADENOSINE DEAMINASE"/>
    <property type="match status" value="1"/>
</dbReference>
<evidence type="ECO:0000256" key="6">
    <source>
        <dbReference type="ARBA" id="ARBA00022833"/>
    </source>
</evidence>
<keyword evidence="4" id="KW-0479">Metal-binding</keyword>
<evidence type="ECO:0000313" key="8">
    <source>
        <dbReference type="EMBL" id="PZR10262.1"/>
    </source>
</evidence>
<reference evidence="8 9" key="1">
    <citation type="submission" date="2017-08" db="EMBL/GenBank/DDBJ databases">
        <title>Infants hospitalized years apart are colonized by the same room-sourced microbial strains.</title>
        <authorList>
            <person name="Brooks B."/>
            <person name="Olm M.R."/>
            <person name="Firek B.A."/>
            <person name="Baker R."/>
            <person name="Thomas B.C."/>
            <person name="Morowitz M.J."/>
            <person name="Banfield J.F."/>
        </authorList>
    </citation>
    <scope>NUCLEOTIDE SEQUENCE [LARGE SCALE GENOMIC DNA]</scope>
    <source>
        <strain evidence="8">S2_003_000_R2_14</strain>
    </source>
</reference>
<dbReference type="EMBL" id="QFQP01000018">
    <property type="protein sequence ID" value="PZR10262.1"/>
    <property type="molecule type" value="Genomic_DNA"/>
</dbReference>
<dbReference type="InterPro" id="IPR006330">
    <property type="entry name" value="Ado/ade_deaminase"/>
</dbReference>
<proteinExistence type="inferred from homology"/>
<feature type="domain" description="Adenosine deaminase" evidence="7">
    <location>
        <begin position="6"/>
        <end position="332"/>
    </location>
</feature>
<dbReference type="Proteomes" id="UP000249061">
    <property type="component" value="Unassembled WGS sequence"/>
</dbReference>
<comment type="caution">
    <text evidence="8">The sequence shown here is derived from an EMBL/GenBank/DDBJ whole genome shotgun (WGS) entry which is preliminary data.</text>
</comment>
<dbReference type="SUPFAM" id="SSF51556">
    <property type="entry name" value="Metallo-dependent hydrolases"/>
    <property type="match status" value="1"/>
</dbReference>
<dbReference type="EC" id="3.5.4.4" evidence="3"/>
<name>A0A2W5T5F0_9BACT</name>
<dbReference type="AlphaFoldDB" id="A0A2W5T5F0"/>
<organism evidence="8 9">
    <name type="scientific">Archangium gephyra</name>
    <dbReference type="NCBI Taxonomy" id="48"/>
    <lineage>
        <taxon>Bacteria</taxon>
        <taxon>Pseudomonadati</taxon>
        <taxon>Myxococcota</taxon>
        <taxon>Myxococcia</taxon>
        <taxon>Myxococcales</taxon>
        <taxon>Cystobacterineae</taxon>
        <taxon>Archangiaceae</taxon>
        <taxon>Archangium</taxon>
    </lineage>
</organism>
<dbReference type="Gene3D" id="3.20.20.140">
    <property type="entry name" value="Metal-dependent hydrolases"/>
    <property type="match status" value="1"/>
</dbReference>
<keyword evidence="5" id="KW-0378">Hydrolase</keyword>
<comment type="similarity">
    <text evidence="2">Belongs to the metallo-dependent hydrolases superfamily. Adenosine and AMP deaminases family.</text>
</comment>
<dbReference type="NCBIfam" id="TIGR01430">
    <property type="entry name" value="aden_deam"/>
    <property type="match status" value="1"/>
</dbReference>
<evidence type="ECO:0000256" key="3">
    <source>
        <dbReference type="ARBA" id="ARBA00012784"/>
    </source>
</evidence>
<evidence type="ECO:0000256" key="4">
    <source>
        <dbReference type="ARBA" id="ARBA00022723"/>
    </source>
</evidence>
<dbReference type="InterPro" id="IPR032466">
    <property type="entry name" value="Metal_Hydrolase"/>
</dbReference>
<evidence type="ECO:0000256" key="2">
    <source>
        <dbReference type="ARBA" id="ARBA00006676"/>
    </source>
</evidence>